<protein>
    <recommendedName>
        <fullName evidence="1">Glycan binding protein Y3-like domain-containing protein</fullName>
    </recommendedName>
</protein>
<dbReference type="AlphaFoldDB" id="A0A6A6HIR6"/>
<proteinExistence type="predicted"/>
<evidence type="ECO:0000259" key="1">
    <source>
        <dbReference type="Pfam" id="PF22803"/>
    </source>
</evidence>
<gene>
    <name evidence="2" type="ORF">EV356DRAFT_573631</name>
</gene>
<keyword evidence="3" id="KW-1185">Reference proteome</keyword>
<evidence type="ECO:0000313" key="2">
    <source>
        <dbReference type="EMBL" id="KAF2238035.1"/>
    </source>
</evidence>
<dbReference type="OrthoDB" id="4825549at2759"/>
<sequence length="118" mass="12800">MASSAVLEKRTDCFNSGANWGAQRAIAQSYATEVCQGDFIGTCQPNDIRAKCYNLSSGKMVNFDLRVRPDVVARTIAADECYDGLQKQVNECDNGGTTTYGNWEYTADPNDGQCAPPS</sequence>
<reference evidence="2" key="1">
    <citation type="journal article" date="2020" name="Stud. Mycol.">
        <title>101 Dothideomycetes genomes: a test case for predicting lifestyles and emergence of pathogens.</title>
        <authorList>
            <person name="Haridas S."/>
            <person name="Albert R."/>
            <person name="Binder M."/>
            <person name="Bloem J."/>
            <person name="Labutti K."/>
            <person name="Salamov A."/>
            <person name="Andreopoulos B."/>
            <person name="Baker S."/>
            <person name="Barry K."/>
            <person name="Bills G."/>
            <person name="Bluhm B."/>
            <person name="Cannon C."/>
            <person name="Castanera R."/>
            <person name="Culley D."/>
            <person name="Daum C."/>
            <person name="Ezra D."/>
            <person name="Gonzalez J."/>
            <person name="Henrissat B."/>
            <person name="Kuo A."/>
            <person name="Liang C."/>
            <person name="Lipzen A."/>
            <person name="Lutzoni F."/>
            <person name="Magnuson J."/>
            <person name="Mondo S."/>
            <person name="Nolan M."/>
            <person name="Ohm R."/>
            <person name="Pangilinan J."/>
            <person name="Park H.-J."/>
            <person name="Ramirez L."/>
            <person name="Alfaro M."/>
            <person name="Sun H."/>
            <person name="Tritt A."/>
            <person name="Yoshinaga Y."/>
            <person name="Zwiers L.-H."/>
            <person name="Turgeon B."/>
            <person name="Goodwin S."/>
            <person name="Spatafora J."/>
            <person name="Crous P."/>
            <person name="Grigoriev I."/>
        </authorList>
    </citation>
    <scope>NUCLEOTIDE SEQUENCE</scope>
    <source>
        <strain evidence="2">Tuck. ex Michener</strain>
    </source>
</reference>
<name>A0A6A6HIR6_VIRVR</name>
<dbReference type="Proteomes" id="UP000800092">
    <property type="component" value="Unassembled WGS sequence"/>
</dbReference>
<dbReference type="InterPro" id="IPR054443">
    <property type="entry name" value="Y3-like_dom"/>
</dbReference>
<dbReference type="EMBL" id="ML991777">
    <property type="protein sequence ID" value="KAF2238035.1"/>
    <property type="molecule type" value="Genomic_DNA"/>
</dbReference>
<evidence type="ECO:0000313" key="3">
    <source>
        <dbReference type="Proteomes" id="UP000800092"/>
    </source>
</evidence>
<dbReference type="Pfam" id="PF22803">
    <property type="entry name" value="GBD_Y3"/>
    <property type="match status" value="1"/>
</dbReference>
<organism evidence="2 3">
    <name type="scientific">Viridothelium virens</name>
    <name type="common">Speckled blister lichen</name>
    <name type="synonym">Trypethelium virens</name>
    <dbReference type="NCBI Taxonomy" id="1048519"/>
    <lineage>
        <taxon>Eukaryota</taxon>
        <taxon>Fungi</taxon>
        <taxon>Dikarya</taxon>
        <taxon>Ascomycota</taxon>
        <taxon>Pezizomycotina</taxon>
        <taxon>Dothideomycetes</taxon>
        <taxon>Dothideomycetes incertae sedis</taxon>
        <taxon>Trypetheliales</taxon>
        <taxon>Trypetheliaceae</taxon>
        <taxon>Viridothelium</taxon>
    </lineage>
</organism>
<feature type="domain" description="Glycan binding protein Y3-like" evidence="1">
    <location>
        <begin position="29"/>
        <end position="114"/>
    </location>
</feature>
<accession>A0A6A6HIR6</accession>